<evidence type="ECO:0000256" key="1">
    <source>
        <dbReference type="SAM" id="MobiDB-lite"/>
    </source>
</evidence>
<dbReference type="EMBL" id="AVOT02068004">
    <property type="protein sequence ID" value="MBW0559376.1"/>
    <property type="molecule type" value="Genomic_DNA"/>
</dbReference>
<proteinExistence type="predicted"/>
<name>A0A9Q3JC66_9BASI</name>
<comment type="caution">
    <text evidence="2">The sequence shown here is derived from an EMBL/GenBank/DDBJ whole genome shotgun (WGS) entry which is preliminary data.</text>
</comment>
<dbReference type="OrthoDB" id="3341476at2759"/>
<protein>
    <submittedName>
        <fullName evidence="2">Uncharacterized protein</fullName>
    </submittedName>
</protein>
<gene>
    <name evidence="2" type="ORF">O181_099091</name>
</gene>
<sequence>MWKKACYTSAKCIAEAKEYIKQRYDKTHMEPDFKEGDKVLVSTLNFNNLKGEKVMRDSFLGRLTMMKLIGKNAVEVRLRGIPQEAPSIPSESGKTILLDRTGQVPLQKEDYHSTRHSGSRGLP</sequence>
<dbReference type="AlphaFoldDB" id="A0A9Q3JC66"/>
<accession>A0A9Q3JC66</accession>
<evidence type="ECO:0000313" key="3">
    <source>
        <dbReference type="Proteomes" id="UP000765509"/>
    </source>
</evidence>
<keyword evidence="3" id="KW-1185">Reference proteome</keyword>
<dbReference type="Proteomes" id="UP000765509">
    <property type="component" value="Unassembled WGS sequence"/>
</dbReference>
<feature type="compositionally biased region" description="Basic residues" evidence="1">
    <location>
        <begin position="114"/>
        <end position="123"/>
    </location>
</feature>
<evidence type="ECO:0000313" key="2">
    <source>
        <dbReference type="EMBL" id="MBW0559376.1"/>
    </source>
</evidence>
<reference evidence="2" key="1">
    <citation type="submission" date="2021-03" db="EMBL/GenBank/DDBJ databases">
        <title>Draft genome sequence of rust myrtle Austropuccinia psidii MF-1, a brazilian biotype.</title>
        <authorList>
            <person name="Quecine M.C."/>
            <person name="Pachon D.M.R."/>
            <person name="Bonatelli M.L."/>
            <person name="Correr F.H."/>
            <person name="Franceschini L.M."/>
            <person name="Leite T.F."/>
            <person name="Margarido G.R.A."/>
            <person name="Almeida C.A."/>
            <person name="Ferrarezi J.A."/>
            <person name="Labate C.A."/>
        </authorList>
    </citation>
    <scope>NUCLEOTIDE SEQUENCE</scope>
    <source>
        <strain evidence="2">MF-1</strain>
    </source>
</reference>
<feature type="region of interest" description="Disordered" evidence="1">
    <location>
        <begin position="103"/>
        <end position="123"/>
    </location>
</feature>
<organism evidence="2 3">
    <name type="scientific">Austropuccinia psidii MF-1</name>
    <dbReference type="NCBI Taxonomy" id="1389203"/>
    <lineage>
        <taxon>Eukaryota</taxon>
        <taxon>Fungi</taxon>
        <taxon>Dikarya</taxon>
        <taxon>Basidiomycota</taxon>
        <taxon>Pucciniomycotina</taxon>
        <taxon>Pucciniomycetes</taxon>
        <taxon>Pucciniales</taxon>
        <taxon>Sphaerophragmiaceae</taxon>
        <taxon>Austropuccinia</taxon>
    </lineage>
</organism>